<keyword evidence="4 11" id="KW-0812">Transmembrane</keyword>
<sequence>MLILDYLEYPVNLTMKVVNHRNSTFPAITICNQNRFQKSKLQGTPFEPLVRIDEALENDPSLKRRKRRFVELQEFSDFEENDSQLVSDLFPKKDSLISASKDQSERFGQSFEDFVISCEFDQAPCGRDDFLTFQHEQYGTCHTFNGHSMKRRSTSNIGTEYGLKLILFADESEYVGATSATVGVRFDIHQYGSISFPEEHGQNAPVGAATAVSLRANQISRTVLPWNKENCTNVYDSNDPEYDGHYTYRACQKGCLQRHLRDECGCVTSLFLKKNDPVCGLLDKTTYLCVEKIKEDFQSGLINDCFCSQRCSEVFYDLHYSTVKWPSSQYEGLLLSAISNSTAAAKIRNSTDLQSAVEDNLLRLSFTFDELNAKLIEESPKYDIWTLFANIGGTLGLYVGISFITLFEFLEVLADICLFTCCYRCSKD</sequence>
<evidence type="ECO:0000256" key="4">
    <source>
        <dbReference type="ARBA" id="ARBA00022692"/>
    </source>
</evidence>
<comment type="subcellular location">
    <subcellularLocation>
        <location evidence="1">Membrane</location>
        <topology evidence="1">Multi-pass membrane protein</topology>
    </subcellularLocation>
</comment>
<keyword evidence="10 11" id="KW-0407">Ion channel</keyword>
<comment type="similarity">
    <text evidence="11">Belongs to the amiloride-sensitive sodium channel (TC 1.A.6) family.</text>
</comment>
<keyword evidence="2 11" id="KW-0813">Transport</keyword>
<accession>A0ABN7RNL6</accession>
<dbReference type="InterPro" id="IPR001873">
    <property type="entry name" value="ENaC"/>
</dbReference>
<protein>
    <submittedName>
        <fullName evidence="12">Oidioi.mRNA.OKI2018_I69.PAR.g10024.t2.cds</fullName>
    </submittedName>
</protein>
<evidence type="ECO:0000256" key="5">
    <source>
        <dbReference type="ARBA" id="ARBA00022989"/>
    </source>
</evidence>
<keyword evidence="13" id="KW-1185">Reference proteome</keyword>
<organism evidence="12 13">
    <name type="scientific">Oikopleura dioica</name>
    <name type="common">Tunicate</name>
    <dbReference type="NCBI Taxonomy" id="34765"/>
    <lineage>
        <taxon>Eukaryota</taxon>
        <taxon>Metazoa</taxon>
        <taxon>Chordata</taxon>
        <taxon>Tunicata</taxon>
        <taxon>Appendicularia</taxon>
        <taxon>Copelata</taxon>
        <taxon>Oikopleuridae</taxon>
        <taxon>Oikopleura</taxon>
    </lineage>
</organism>
<evidence type="ECO:0000256" key="8">
    <source>
        <dbReference type="ARBA" id="ARBA00023136"/>
    </source>
</evidence>
<keyword evidence="5" id="KW-1133">Transmembrane helix</keyword>
<evidence type="ECO:0000256" key="10">
    <source>
        <dbReference type="ARBA" id="ARBA00023303"/>
    </source>
</evidence>
<dbReference type="Proteomes" id="UP001158576">
    <property type="component" value="Chromosome PAR"/>
</dbReference>
<evidence type="ECO:0000313" key="13">
    <source>
        <dbReference type="Proteomes" id="UP001158576"/>
    </source>
</evidence>
<name>A0ABN7RNL6_OIKDI</name>
<dbReference type="PRINTS" id="PR01078">
    <property type="entry name" value="AMINACHANNEL"/>
</dbReference>
<evidence type="ECO:0000256" key="3">
    <source>
        <dbReference type="ARBA" id="ARBA00022461"/>
    </source>
</evidence>
<keyword evidence="9 11" id="KW-0739">Sodium transport</keyword>
<dbReference type="Gene3D" id="1.10.287.770">
    <property type="entry name" value="YojJ-like"/>
    <property type="match status" value="1"/>
</dbReference>
<evidence type="ECO:0000256" key="1">
    <source>
        <dbReference type="ARBA" id="ARBA00004141"/>
    </source>
</evidence>
<dbReference type="Pfam" id="PF00858">
    <property type="entry name" value="ASC"/>
    <property type="match status" value="1"/>
</dbReference>
<proteinExistence type="inferred from homology"/>
<dbReference type="PANTHER" id="PTHR11690:SF248">
    <property type="entry name" value="PICKPOCKET 17, ISOFORM A"/>
    <property type="match status" value="1"/>
</dbReference>
<evidence type="ECO:0000256" key="2">
    <source>
        <dbReference type="ARBA" id="ARBA00022448"/>
    </source>
</evidence>
<keyword evidence="3 11" id="KW-0894">Sodium channel</keyword>
<evidence type="ECO:0000313" key="12">
    <source>
        <dbReference type="EMBL" id="CAG5082058.1"/>
    </source>
</evidence>
<dbReference type="Gene3D" id="2.60.470.10">
    <property type="entry name" value="Acid-sensing ion channels like domains"/>
    <property type="match status" value="1"/>
</dbReference>
<dbReference type="EMBL" id="OU015568">
    <property type="protein sequence ID" value="CAG5082058.1"/>
    <property type="molecule type" value="Genomic_DNA"/>
</dbReference>
<keyword evidence="7 11" id="KW-0406">Ion transport</keyword>
<gene>
    <name evidence="12" type="ORF">OKIOD_LOCUS1582</name>
</gene>
<evidence type="ECO:0000256" key="11">
    <source>
        <dbReference type="RuleBase" id="RU000679"/>
    </source>
</evidence>
<reference evidence="12 13" key="1">
    <citation type="submission" date="2021-04" db="EMBL/GenBank/DDBJ databases">
        <authorList>
            <person name="Bliznina A."/>
        </authorList>
    </citation>
    <scope>NUCLEOTIDE SEQUENCE [LARGE SCALE GENOMIC DNA]</scope>
</reference>
<keyword evidence="6" id="KW-0915">Sodium</keyword>
<evidence type="ECO:0000256" key="9">
    <source>
        <dbReference type="ARBA" id="ARBA00023201"/>
    </source>
</evidence>
<dbReference type="PANTHER" id="PTHR11690">
    <property type="entry name" value="AMILORIDE-SENSITIVE SODIUM CHANNEL-RELATED"/>
    <property type="match status" value="1"/>
</dbReference>
<evidence type="ECO:0000256" key="7">
    <source>
        <dbReference type="ARBA" id="ARBA00023065"/>
    </source>
</evidence>
<keyword evidence="8" id="KW-0472">Membrane</keyword>
<evidence type="ECO:0000256" key="6">
    <source>
        <dbReference type="ARBA" id="ARBA00023053"/>
    </source>
</evidence>